<sequence length="107" mass="11712">MSEYLDNGASLAGPGLFDAGHGVSYTPYYLDEERTRLGGLYMWHPCPLTRERLGIDDMAGVGPNAKTGQAWGYENVGDPAHITLIGSVLDPDCGWHGFIRNGRWEPC</sequence>
<dbReference type="RefSeq" id="WP_071935255.1">
    <property type="nucleotide sequence ID" value="NZ_CP063450.1"/>
</dbReference>
<protein>
    <submittedName>
        <fullName evidence="1">Uncharacterized protein</fullName>
    </submittedName>
</protein>
<proteinExistence type="predicted"/>
<organism evidence="1 2">
    <name type="scientific">Rhodococcus pyridinivorans</name>
    <dbReference type="NCBI Taxonomy" id="103816"/>
    <lineage>
        <taxon>Bacteria</taxon>
        <taxon>Bacillati</taxon>
        <taxon>Actinomycetota</taxon>
        <taxon>Actinomycetes</taxon>
        <taxon>Mycobacteriales</taxon>
        <taxon>Nocardiaceae</taxon>
        <taxon>Rhodococcus</taxon>
    </lineage>
</organism>
<evidence type="ECO:0000313" key="1">
    <source>
        <dbReference type="EMBL" id="QOV97587.1"/>
    </source>
</evidence>
<dbReference type="Proteomes" id="UP000593818">
    <property type="component" value="Chromosome"/>
</dbReference>
<name>A0A7M2XIW8_9NOCA</name>
<dbReference type="AlphaFoldDB" id="A0A7M2XIW8"/>
<keyword evidence="2" id="KW-1185">Reference proteome</keyword>
<dbReference type="Pfam" id="PF20137">
    <property type="entry name" value="BubE"/>
    <property type="match status" value="1"/>
</dbReference>
<dbReference type="EMBL" id="CP063450">
    <property type="protein sequence ID" value="QOV97587.1"/>
    <property type="molecule type" value="Genomic_DNA"/>
</dbReference>
<evidence type="ECO:0000313" key="2">
    <source>
        <dbReference type="Proteomes" id="UP000593818"/>
    </source>
</evidence>
<dbReference type="InterPro" id="IPR045384">
    <property type="entry name" value="DUF6527"/>
</dbReference>
<reference evidence="1 2" key="1">
    <citation type="submission" date="2020-10" db="EMBL/GenBank/DDBJ databases">
        <title>Whole genome sequence of oil-degrading bacteria Rhodococcus pyridinivorans strain 5Ap.</title>
        <authorList>
            <person name="Akhremchuk A.E."/>
            <person name="Valentovich L.N."/>
            <person name="Charniauskaya M.I."/>
            <person name="Bukliarevich H.A."/>
            <person name="Titok M.A."/>
        </authorList>
    </citation>
    <scope>NUCLEOTIDE SEQUENCE [LARGE SCALE GENOMIC DNA]</scope>
    <source>
        <strain evidence="1 2">5Ap</strain>
    </source>
</reference>
<gene>
    <name evidence="1" type="ORF">INP59_16825</name>
</gene>
<accession>A0A7M2XIW8</accession>